<feature type="compositionally biased region" description="Polar residues" evidence="1">
    <location>
        <begin position="737"/>
        <end position="749"/>
    </location>
</feature>
<feature type="compositionally biased region" description="Basic and acidic residues" evidence="1">
    <location>
        <begin position="615"/>
        <end position="624"/>
    </location>
</feature>
<evidence type="ECO:0000256" key="1">
    <source>
        <dbReference type="SAM" id="MobiDB-lite"/>
    </source>
</evidence>
<feature type="region of interest" description="Disordered" evidence="1">
    <location>
        <begin position="814"/>
        <end position="846"/>
    </location>
</feature>
<keyword evidence="3" id="KW-1185">Reference proteome</keyword>
<gene>
    <name evidence="2" type="ORF">Vbra_1354</name>
</gene>
<feature type="compositionally biased region" description="Polar residues" evidence="1">
    <location>
        <begin position="828"/>
        <end position="846"/>
    </location>
</feature>
<evidence type="ECO:0000313" key="2">
    <source>
        <dbReference type="EMBL" id="CEM11015.1"/>
    </source>
</evidence>
<dbReference type="InParanoid" id="A0A0G4FCQ3"/>
<feature type="compositionally biased region" description="Basic and acidic residues" evidence="1">
    <location>
        <begin position="653"/>
        <end position="666"/>
    </location>
</feature>
<dbReference type="EMBL" id="CDMY01000407">
    <property type="protein sequence ID" value="CEM11015.1"/>
    <property type="molecule type" value="Genomic_DNA"/>
</dbReference>
<feature type="region of interest" description="Disordered" evidence="1">
    <location>
        <begin position="727"/>
        <end position="760"/>
    </location>
</feature>
<feature type="compositionally biased region" description="Low complexity" evidence="1">
    <location>
        <begin position="30"/>
        <end position="41"/>
    </location>
</feature>
<evidence type="ECO:0000313" key="3">
    <source>
        <dbReference type="Proteomes" id="UP000041254"/>
    </source>
</evidence>
<accession>A0A0G4FCQ3</accession>
<protein>
    <submittedName>
        <fullName evidence="2">Uncharacterized protein</fullName>
    </submittedName>
</protein>
<dbReference type="AlphaFoldDB" id="A0A0G4FCQ3"/>
<feature type="compositionally biased region" description="Low complexity" evidence="1">
    <location>
        <begin position="49"/>
        <end position="64"/>
    </location>
</feature>
<feature type="compositionally biased region" description="Polar residues" evidence="1">
    <location>
        <begin position="577"/>
        <end position="591"/>
    </location>
</feature>
<feature type="region of interest" description="Disordered" evidence="1">
    <location>
        <begin position="30"/>
        <end position="64"/>
    </location>
</feature>
<dbReference type="Proteomes" id="UP000041254">
    <property type="component" value="Unassembled WGS sequence"/>
</dbReference>
<feature type="region of interest" description="Disordered" evidence="1">
    <location>
        <begin position="652"/>
        <end position="671"/>
    </location>
</feature>
<proteinExistence type="predicted"/>
<feature type="region of interest" description="Disordered" evidence="1">
    <location>
        <begin position="577"/>
        <end position="625"/>
    </location>
</feature>
<dbReference type="VEuPathDB" id="CryptoDB:Vbra_1354"/>
<sequence length="846" mass="94342">MLPVFDPHVHRYRLHGQFIAAAEAEQLIAAAQQAQQQQQQQPQPPAGPAPVADDQPIDQDQPVQQAQAEQFFIGDLGDEAAEADVPWFGEMNQQQVQGLVDAAVQQLIHQPQEEERRIKRLVDITGKYSPVQGRGATMDNWQKKWQQGVLAVQGLQPRDKYFALMRALEGDANGVFFQEQARIPIPGNAPNIQNLAANNPYFDNVVDRVLEKLIEQYGISDSFALAQEAIVKEPRQLLEKHPNASMQELVSLLKKSIAAAEHLNQYTERQKADMIIGLLPETMQHMAKHSLQESLRQAQGYARAQNHNVPNPDQFYNMEAAERMEEERRIKRLVDITGKYSPVQGRGATMDNWQKKWHQGVLAVQGLQPRDKYYALMRALEGDANGVFFQEQARIPIPGNAPNIQNLAANDPYFDNVVDRDLEKLIEQYGISDSFALAQEAVVKEPRQLLEKHPNASMQELVSLLKKSIAAAEHLNQYTERQKADMIIGLLPENMQHMAKHSLQESLRLAQGYARAQNQNVPNADQFYNMEAAERMVVDMERTHGVVPATSASLSVGPSYPSDLLALRNSTAQLFPQVPGMQTSGMSVSRTQTREPPRSLNEVALARQVDSTPTRTERKDEKASAEVMTDLVKAVGSSFSTALAPLNETMQRVQKELQRGSADTRRPTGGRVSALADVDHGVEESGGYPTYPADDTIDQETFHSVFNALSSTLPADQAAKFAVETARSTRMPERMRNNTATSQSNQWYSNRRDRDLGGQRSGSRGFTGCHCCGGDHFQRDCPVVCPWCNVKGDHLPARCESPAKRQFDQFMAHVNSQSRQSSASQGSMNHPNQPNSHTNTQTNQGN</sequence>
<feature type="compositionally biased region" description="Low complexity" evidence="1">
    <location>
        <begin position="816"/>
        <end position="827"/>
    </location>
</feature>
<reference evidence="2 3" key="1">
    <citation type="submission" date="2014-11" db="EMBL/GenBank/DDBJ databases">
        <authorList>
            <person name="Zhu J."/>
            <person name="Qi W."/>
            <person name="Song R."/>
        </authorList>
    </citation>
    <scope>NUCLEOTIDE SEQUENCE [LARGE SCALE GENOMIC DNA]</scope>
</reference>
<name>A0A0G4FCQ3_VITBC</name>
<organism evidence="2 3">
    <name type="scientific">Vitrella brassicaformis (strain CCMP3155)</name>
    <dbReference type="NCBI Taxonomy" id="1169540"/>
    <lineage>
        <taxon>Eukaryota</taxon>
        <taxon>Sar</taxon>
        <taxon>Alveolata</taxon>
        <taxon>Colpodellida</taxon>
        <taxon>Vitrellaceae</taxon>
        <taxon>Vitrella</taxon>
    </lineage>
</organism>